<dbReference type="Pfam" id="PF02836">
    <property type="entry name" value="Glyco_hydro_2_C"/>
    <property type="match status" value="1"/>
</dbReference>
<dbReference type="Pfam" id="PF02837">
    <property type="entry name" value="Glyco_hydro_2_N"/>
    <property type="match status" value="1"/>
</dbReference>
<sequence length="689" mass="78170">MRLRKILVLLLFIVLRAVPVFAQRDTIALNRDWQFAVDKKAEGISSQWQKQPLPQARVVQVPHTWSVEQDNQRHYGWGWYQKTIDAPAAWKSQSVVLEFGAVNHTAYIYLNGEKVGENIGDGFDKFYIDLTGKLKTGQKNMLTVAVNNDYGRNKVPFGNSFDWPNDGGIIRPVALIVSGKPAVRYLHAEPKLDVRTNAGTLQLRLGLDEAAARNLTFAVTITEENQPSKKVVLKKTGKATWKNGEAVLFYSLPKINPWHFDFPNLYHIEVAVLSGRKAVDRISANTGFREVKFEDGKTYLNGERVKLMGVEWTAGSNPDYGFAEPVAEIKRQGRLMKEVNAIFTRQHFQQSDVFYEFCDRNGILVQQEVPLWGPETPANDTIRTIAMQQLQTIVRNMYNYPSIFAWGTGNELRGRSADMKQMITDLVARAHALDPSRHVAYVSNTLTQGFYNRPNFTPDAGSLGDYLMMNEYGGSWWALPVGQIHSYLDSVHLSYPSKPLFISEFGLVEPNFRGGDERRIEDLVYHMAIYESKPYIEGAIYFDLTDYRTHYPGTSEQNKYRRRVHGIYDMYGKPKPSMKVLREMSSPLEVQQLRQQGKKGKASLLIFGSVGLPQHTAKGYKVYLSSKTDNWQASKAYALPDIKPGQKVEFEIDDEFNGVGIVTVVRPNGYVVSQKSFYTNSPELQPMGQ</sequence>
<dbReference type="RefSeq" id="WP_243803126.1">
    <property type="nucleotide sequence ID" value="NZ_CP094671.1"/>
</dbReference>
<evidence type="ECO:0000259" key="5">
    <source>
        <dbReference type="Pfam" id="PF00703"/>
    </source>
</evidence>
<keyword evidence="3" id="KW-0326">Glycosidase</keyword>
<feature type="domain" description="Glycosyl hydrolases family 2 sugar binding" evidence="7">
    <location>
        <begin position="29"/>
        <end position="148"/>
    </location>
</feature>
<feature type="signal peptide" evidence="4">
    <location>
        <begin position="1"/>
        <end position="22"/>
    </location>
</feature>
<dbReference type="EMBL" id="CP094671">
    <property type="protein sequence ID" value="UOG77371.1"/>
    <property type="molecule type" value="Genomic_DNA"/>
</dbReference>
<keyword evidence="8" id="KW-0614">Plasmid</keyword>
<feature type="domain" description="Glycoside hydrolase family 2 catalytic" evidence="6">
    <location>
        <begin position="291"/>
        <end position="587"/>
    </location>
</feature>
<dbReference type="SUPFAM" id="SSF49785">
    <property type="entry name" value="Galactose-binding domain-like"/>
    <property type="match status" value="1"/>
</dbReference>
<evidence type="ECO:0008006" key="10">
    <source>
        <dbReference type="Google" id="ProtNLM"/>
    </source>
</evidence>
<name>A0ABY4D512_9BACT</name>
<dbReference type="Pfam" id="PF00703">
    <property type="entry name" value="Glyco_hydro_2"/>
    <property type="match status" value="1"/>
</dbReference>
<dbReference type="InterPro" id="IPR006104">
    <property type="entry name" value="Glyco_hydro_2_N"/>
</dbReference>
<dbReference type="InterPro" id="IPR013783">
    <property type="entry name" value="Ig-like_fold"/>
</dbReference>
<evidence type="ECO:0000256" key="4">
    <source>
        <dbReference type="SAM" id="SignalP"/>
    </source>
</evidence>
<keyword evidence="9" id="KW-1185">Reference proteome</keyword>
<geneLocation type="plasmid" evidence="8 9">
    <name>unnamed2</name>
</geneLocation>
<dbReference type="InterPro" id="IPR036156">
    <property type="entry name" value="Beta-gal/glucu_dom_sf"/>
</dbReference>
<evidence type="ECO:0000313" key="8">
    <source>
        <dbReference type="EMBL" id="UOG77371.1"/>
    </source>
</evidence>
<dbReference type="InterPro" id="IPR006103">
    <property type="entry name" value="Glyco_hydro_2_cat"/>
</dbReference>
<dbReference type="Gene3D" id="2.60.40.10">
    <property type="entry name" value="Immunoglobulins"/>
    <property type="match status" value="1"/>
</dbReference>
<dbReference type="InterPro" id="IPR006102">
    <property type="entry name" value="Ig-like_GH2"/>
</dbReference>
<proteinExistence type="inferred from homology"/>
<comment type="similarity">
    <text evidence="1">Belongs to the glycosyl hydrolase 2 family.</text>
</comment>
<protein>
    <recommendedName>
        <fullName evidence="10">Beta-galactosidase</fullName>
    </recommendedName>
</protein>
<organism evidence="8 9">
    <name type="scientific">Hymenobacter tibetensis</name>
    <dbReference type="NCBI Taxonomy" id="497967"/>
    <lineage>
        <taxon>Bacteria</taxon>
        <taxon>Pseudomonadati</taxon>
        <taxon>Bacteroidota</taxon>
        <taxon>Cytophagia</taxon>
        <taxon>Cytophagales</taxon>
        <taxon>Hymenobacteraceae</taxon>
        <taxon>Hymenobacter</taxon>
    </lineage>
</organism>
<reference evidence="8 9" key="1">
    <citation type="submission" date="2022-03" db="EMBL/GenBank/DDBJ databases">
        <title>Hymenobactersp. isolated from the air.</title>
        <authorList>
            <person name="Won M."/>
            <person name="Kwon S.-W."/>
        </authorList>
    </citation>
    <scope>NUCLEOTIDE SEQUENCE [LARGE SCALE GENOMIC DNA]</scope>
    <source>
        <strain evidence="8 9">KACC 21982</strain>
        <plasmid evidence="8 9">unnamed2</plasmid>
    </source>
</reference>
<dbReference type="Gene3D" id="2.60.120.260">
    <property type="entry name" value="Galactose-binding domain-like"/>
    <property type="match status" value="1"/>
</dbReference>
<evidence type="ECO:0000256" key="1">
    <source>
        <dbReference type="ARBA" id="ARBA00007401"/>
    </source>
</evidence>
<evidence type="ECO:0000259" key="6">
    <source>
        <dbReference type="Pfam" id="PF02836"/>
    </source>
</evidence>
<dbReference type="InterPro" id="IPR008979">
    <property type="entry name" value="Galactose-bd-like_sf"/>
</dbReference>
<dbReference type="Gene3D" id="3.20.20.80">
    <property type="entry name" value="Glycosidases"/>
    <property type="match status" value="1"/>
</dbReference>
<dbReference type="SUPFAM" id="SSF51445">
    <property type="entry name" value="(Trans)glycosidases"/>
    <property type="match status" value="1"/>
</dbReference>
<evidence type="ECO:0000313" key="9">
    <source>
        <dbReference type="Proteomes" id="UP000831113"/>
    </source>
</evidence>
<feature type="chain" id="PRO_5047350729" description="Beta-galactosidase" evidence="4">
    <location>
        <begin position="23"/>
        <end position="689"/>
    </location>
</feature>
<dbReference type="PANTHER" id="PTHR42732">
    <property type="entry name" value="BETA-GALACTOSIDASE"/>
    <property type="match status" value="1"/>
</dbReference>
<keyword evidence="2" id="KW-0378">Hydrolase</keyword>
<evidence type="ECO:0000256" key="2">
    <source>
        <dbReference type="ARBA" id="ARBA00022801"/>
    </source>
</evidence>
<gene>
    <name evidence="8" type="ORF">MTX78_23795</name>
</gene>
<dbReference type="SUPFAM" id="SSF49303">
    <property type="entry name" value="beta-Galactosidase/glucuronidase domain"/>
    <property type="match status" value="1"/>
</dbReference>
<dbReference type="PANTHER" id="PTHR42732:SF1">
    <property type="entry name" value="BETA-MANNOSIDASE"/>
    <property type="match status" value="1"/>
</dbReference>
<dbReference type="InterPro" id="IPR051913">
    <property type="entry name" value="GH2_Domain-Containing"/>
</dbReference>
<dbReference type="InterPro" id="IPR017853">
    <property type="entry name" value="GH"/>
</dbReference>
<evidence type="ECO:0000256" key="3">
    <source>
        <dbReference type="ARBA" id="ARBA00023295"/>
    </source>
</evidence>
<dbReference type="Proteomes" id="UP000831113">
    <property type="component" value="Plasmid unnamed2"/>
</dbReference>
<accession>A0ABY4D512</accession>
<evidence type="ECO:0000259" key="7">
    <source>
        <dbReference type="Pfam" id="PF02837"/>
    </source>
</evidence>
<keyword evidence="4" id="KW-0732">Signal</keyword>
<feature type="domain" description="Glycoside hydrolase family 2 immunoglobulin-like beta-sandwich" evidence="5">
    <location>
        <begin position="184"/>
        <end position="289"/>
    </location>
</feature>